<dbReference type="EMBL" id="GL349501">
    <property type="protein sequence ID" value="KNC55437.1"/>
    <property type="molecule type" value="Genomic_DNA"/>
</dbReference>
<feature type="compositionally biased region" description="Low complexity" evidence="6">
    <location>
        <begin position="558"/>
        <end position="569"/>
    </location>
</feature>
<evidence type="ECO:0000256" key="4">
    <source>
        <dbReference type="ARBA" id="ARBA00022989"/>
    </source>
</evidence>
<dbReference type="RefSeq" id="XP_013752974.1">
    <property type="nucleotide sequence ID" value="XM_013897520.1"/>
</dbReference>
<keyword evidence="9" id="KW-1185">Reference proteome</keyword>
<dbReference type="InterPro" id="IPR000109">
    <property type="entry name" value="POT_fam"/>
</dbReference>
<organism evidence="8 9">
    <name type="scientific">Thecamonas trahens ATCC 50062</name>
    <dbReference type="NCBI Taxonomy" id="461836"/>
    <lineage>
        <taxon>Eukaryota</taxon>
        <taxon>Apusozoa</taxon>
        <taxon>Apusomonadida</taxon>
        <taxon>Apusomonadidae</taxon>
        <taxon>Thecamonas</taxon>
    </lineage>
</organism>
<comment type="subcellular location">
    <subcellularLocation>
        <location evidence="1">Membrane</location>
        <topology evidence="1">Multi-pass membrane protein</topology>
    </subcellularLocation>
</comment>
<proteinExistence type="inferred from homology"/>
<dbReference type="SUPFAM" id="SSF103473">
    <property type="entry name" value="MFS general substrate transporter"/>
    <property type="match status" value="1"/>
</dbReference>
<feature type="transmembrane region" description="Helical" evidence="7">
    <location>
        <begin position="305"/>
        <end position="326"/>
    </location>
</feature>
<dbReference type="OMA" id="FMTFDAD"/>
<keyword evidence="4 7" id="KW-1133">Transmembrane helix</keyword>
<accession>A0A0L0DT85</accession>
<dbReference type="GeneID" id="25569162"/>
<feature type="transmembrane region" description="Helical" evidence="7">
    <location>
        <begin position="20"/>
        <end position="39"/>
    </location>
</feature>
<name>A0A0L0DT85_THETB</name>
<feature type="transmembrane region" description="Helical" evidence="7">
    <location>
        <begin position="338"/>
        <end position="360"/>
    </location>
</feature>
<evidence type="ECO:0000313" key="8">
    <source>
        <dbReference type="EMBL" id="KNC55437.1"/>
    </source>
</evidence>
<feature type="transmembrane region" description="Helical" evidence="7">
    <location>
        <begin position="434"/>
        <end position="451"/>
    </location>
</feature>
<dbReference type="CDD" id="cd17347">
    <property type="entry name" value="MFS_SLC15A1_2_like"/>
    <property type="match status" value="1"/>
</dbReference>
<dbReference type="Gene3D" id="1.20.1250.20">
    <property type="entry name" value="MFS general substrate transporter like domains"/>
    <property type="match status" value="1"/>
</dbReference>
<feature type="region of interest" description="Disordered" evidence="6">
    <location>
        <begin position="519"/>
        <end position="569"/>
    </location>
</feature>
<feature type="transmembrane region" description="Helical" evidence="7">
    <location>
        <begin position="104"/>
        <end position="126"/>
    </location>
</feature>
<dbReference type="Proteomes" id="UP000054408">
    <property type="component" value="Unassembled WGS sequence"/>
</dbReference>
<evidence type="ECO:0000256" key="1">
    <source>
        <dbReference type="ARBA" id="ARBA00004141"/>
    </source>
</evidence>
<evidence type="ECO:0000256" key="7">
    <source>
        <dbReference type="SAM" id="Phobius"/>
    </source>
</evidence>
<dbReference type="Pfam" id="PF00854">
    <property type="entry name" value="PTR2"/>
    <property type="match status" value="1"/>
</dbReference>
<dbReference type="STRING" id="461836.A0A0L0DT85"/>
<feature type="transmembrane region" description="Helical" evidence="7">
    <location>
        <begin position="463"/>
        <end position="481"/>
    </location>
</feature>
<dbReference type="OrthoDB" id="8904098at2759"/>
<evidence type="ECO:0000256" key="5">
    <source>
        <dbReference type="ARBA" id="ARBA00023136"/>
    </source>
</evidence>
<dbReference type="InterPro" id="IPR036259">
    <property type="entry name" value="MFS_trans_sf"/>
</dbReference>
<dbReference type="eggNOG" id="KOG1237">
    <property type="taxonomic scope" value="Eukaryota"/>
</dbReference>
<keyword evidence="3 7" id="KW-0812">Transmembrane</keyword>
<comment type="similarity">
    <text evidence="2">Belongs to the major facilitator superfamily. Proton-dependent oligopeptide transporter (POT/PTR) (TC 2.A.17) family.</text>
</comment>
<feature type="transmembrane region" description="Helical" evidence="7">
    <location>
        <begin position="45"/>
        <end position="65"/>
    </location>
</feature>
<dbReference type="GO" id="GO:0016020">
    <property type="term" value="C:membrane"/>
    <property type="evidence" value="ECO:0007669"/>
    <property type="project" value="UniProtKB-SubCell"/>
</dbReference>
<gene>
    <name evidence="8" type="ORF">AMSG_11100</name>
</gene>
<feature type="transmembrane region" description="Helical" evidence="7">
    <location>
        <begin position="402"/>
        <end position="422"/>
    </location>
</feature>
<reference evidence="8 9" key="1">
    <citation type="submission" date="2010-05" db="EMBL/GenBank/DDBJ databases">
        <title>The Genome Sequence of Thecamonas trahens ATCC 50062.</title>
        <authorList>
            <consortium name="The Broad Institute Genome Sequencing Platform"/>
            <person name="Russ C."/>
            <person name="Cuomo C."/>
            <person name="Shea T."/>
            <person name="Young S.K."/>
            <person name="Zeng Q."/>
            <person name="Koehrsen M."/>
            <person name="Haas B."/>
            <person name="Borodovsky M."/>
            <person name="Guigo R."/>
            <person name="Alvarado L."/>
            <person name="Berlin A."/>
            <person name="Bochicchio J."/>
            <person name="Borenstein D."/>
            <person name="Chapman S."/>
            <person name="Chen Z."/>
            <person name="Freedman E."/>
            <person name="Gellesch M."/>
            <person name="Goldberg J."/>
            <person name="Griggs A."/>
            <person name="Gujja S."/>
            <person name="Heilman E."/>
            <person name="Heiman D."/>
            <person name="Hepburn T."/>
            <person name="Howarth C."/>
            <person name="Jen D."/>
            <person name="Larson L."/>
            <person name="Mehta T."/>
            <person name="Park D."/>
            <person name="Pearson M."/>
            <person name="Roberts A."/>
            <person name="Saif S."/>
            <person name="Shenoy N."/>
            <person name="Sisk P."/>
            <person name="Stolte C."/>
            <person name="Sykes S."/>
            <person name="Thomson T."/>
            <person name="Walk T."/>
            <person name="White J."/>
            <person name="Yandava C."/>
            <person name="Burger G."/>
            <person name="Gray M.W."/>
            <person name="Holland P.W.H."/>
            <person name="King N."/>
            <person name="Lang F.B.F."/>
            <person name="Roger A.J."/>
            <person name="Ruiz-Trillo I."/>
            <person name="Lander E."/>
            <person name="Nusbaum C."/>
        </authorList>
    </citation>
    <scope>NUCLEOTIDE SEQUENCE [LARGE SCALE GENOMIC DNA]</scope>
    <source>
        <strain evidence="8 9">ATCC 50062</strain>
    </source>
</reference>
<keyword evidence="5 7" id="KW-0472">Membrane</keyword>
<feature type="transmembrane region" description="Helical" evidence="7">
    <location>
        <begin position="260"/>
        <end position="278"/>
    </location>
</feature>
<evidence type="ECO:0000256" key="6">
    <source>
        <dbReference type="SAM" id="MobiDB-lite"/>
    </source>
</evidence>
<evidence type="ECO:0000256" key="2">
    <source>
        <dbReference type="ARBA" id="ARBA00005982"/>
    </source>
</evidence>
<dbReference type="AlphaFoldDB" id="A0A0L0DT85"/>
<sequence>MCVWPAAVPHILGNELVERYCYYALRAILAVYLVGYIGFSEHRATAVTHTFIAVAYMSPLLGGMLSDSRWGKFTTIFRFSVVYCIGCIVIAATAIPGATGHPPHWWGVMTGLFLVAMGTGGIKPCVSSFGGDQFSDAQSGLLETFFSLFYFCINTGSVLSMIVTPILRDDVSCFGHPDCYPLAFGVPAALMIVALGIFLAGISKYVRIPPGDNVLGMFFSVVRIALGAKLSGSGGSTLEHGWLAPAVARHGAAKVADVRAALRVLVIFLPLPIFWSLFDQQSSRWTLMALRMNGHGYLKADQMQALNALFILVFIPVFEYVVYPAVRRMGINFTPLRRIGVGMFVCAISFGIAALVQTSIDSSCCAALSTTQLEELHEAKTSAVGGCHQDQCVSMWWQVPQYVVLTIGEIMFSVTGLSFAYSQAPASMKSIMQSAWLLTVAAGNVVVIVMAESQLVSSQALEFLIFAVLLVVMTGIHTLLASRYHYVGGTGDALGGHARLKSDAAALWSSNSDLELRDSSDFGSDSGSGELAATSPQASLLARHRSSRHVLSGGVGRSASFVDSSSASG</sequence>
<dbReference type="GO" id="GO:0022857">
    <property type="term" value="F:transmembrane transporter activity"/>
    <property type="evidence" value="ECO:0007669"/>
    <property type="project" value="InterPro"/>
</dbReference>
<feature type="transmembrane region" description="Helical" evidence="7">
    <location>
        <begin position="147"/>
        <end position="168"/>
    </location>
</feature>
<protein>
    <submittedName>
        <fullName evidence="8">Solute carrier family 15</fullName>
    </submittedName>
</protein>
<evidence type="ECO:0000313" key="9">
    <source>
        <dbReference type="Proteomes" id="UP000054408"/>
    </source>
</evidence>
<evidence type="ECO:0000256" key="3">
    <source>
        <dbReference type="ARBA" id="ARBA00022692"/>
    </source>
</evidence>
<feature type="transmembrane region" description="Helical" evidence="7">
    <location>
        <begin position="180"/>
        <end position="202"/>
    </location>
</feature>
<feature type="transmembrane region" description="Helical" evidence="7">
    <location>
        <begin position="77"/>
        <end position="98"/>
    </location>
</feature>
<dbReference type="PANTHER" id="PTHR11654">
    <property type="entry name" value="OLIGOPEPTIDE TRANSPORTER-RELATED"/>
    <property type="match status" value="1"/>
</dbReference>